<organism evidence="2 3">
    <name type="scientific">Spirosoma profusum</name>
    <dbReference type="NCBI Taxonomy" id="2771354"/>
    <lineage>
        <taxon>Bacteria</taxon>
        <taxon>Pseudomonadati</taxon>
        <taxon>Bacteroidota</taxon>
        <taxon>Cytophagia</taxon>
        <taxon>Cytophagales</taxon>
        <taxon>Cytophagaceae</taxon>
        <taxon>Spirosoma</taxon>
    </lineage>
</organism>
<evidence type="ECO:0008006" key="4">
    <source>
        <dbReference type="Google" id="ProtNLM"/>
    </source>
</evidence>
<dbReference type="Gene3D" id="2.120.10.30">
    <property type="entry name" value="TolB, C-terminal domain"/>
    <property type="match status" value="1"/>
</dbReference>
<dbReference type="Proteomes" id="UP000598820">
    <property type="component" value="Unassembled WGS sequence"/>
</dbReference>
<keyword evidence="3" id="KW-1185">Reference proteome</keyword>
<accession>A0A927G9X9</accession>
<dbReference type="InterPro" id="IPR011042">
    <property type="entry name" value="6-blade_b-propeller_TolB-like"/>
</dbReference>
<evidence type="ECO:0000256" key="1">
    <source>
        <dbReference type="ARBA" id="ARBA00022737"/>
    </source>
</evidence>
<dbReference type="EMBL" id="JACWZY010000044">
    <property type="protein sequence ID" value="MBD2705081.1"/>
    <property type="molecule type" value="Genomic_DNA"/>
</dbReference>
<keyword evidence="1" id="KW-0677">Repeat</keyword>
<evidence type="ECO:0000313" key="3">
    <source>
        <dbReference type="Proteomes" id="UP000598820"/>
    </source>
</evidence>
<comment type="caution">
    <text evidence="2">The sequence shown here is derived from an EMBL/GenBank/DDBJ whole genome shotgun (WGS) entry which is preliminary data.</text>
</comment>
<sequence>MLGSIGEFTTCICSRLGRRNTGTGGYNGDGGPATSTQLNSPGGLAFDVNGNLYIADTNNQRIRLVSNCVSMSAVKTGSWNDRSVWTCGRLPVAMEVVTVNHVVSLPTSYQGLAK</sequence>
<name>A0A927G9X9_9BACT</name>
<dbReference type="SUPFAM" id="SSF101898">
    <property type="entry name" value="NHL repeat"/>
    <property type="match status" value="1"/>
</dbReference>
<evidence type="ECO:0000313" key="2">
    <source>
        <dbReference type="EMBL" id="MBD2705081.1"/>
    </source>
</evidence>
<dbReference type="InterPro" id="IPR001258">
    <property type="entry name" value="NHL_repeat"/>
</dbReference>
<gene>
    <name evidence="2" type="ORF">IC229_30930</name>
</gene>
<protein>
    <recommendedName>
        <fullName evidence="4">NHL repeat-containing protein</fullName>
    </recommendedName>
</protein>
<dbReference type="Pfam" id="PF01436">
    <property type="entry name" value="NHL"/>
    <property type="match status" value="1"/>
</dbReference>
<reference evidence="2" key="1">
    <citation type="submission" date="2020-09" db="EMBL/GenBank/DDBJ databases">
        <authorList>
            <person name="Kim M.K."/>
        </authorList>
    </citation>
    <scope>NUCLEOTIDE SEQUENCE</scope>
    <source>
        <strain evidence="2">BT702</strain>
    </source>
</reference>
<dbReference type="RefSeq" id="WP_190892184.1">
    <property type="nucleotide sequence ID" value="NZ_JACWZY010000044.1"/>
</dbReference>
<proteinExistence type="predicted"/>
<dbReference type="AlphaFoldDB" id="A0A927G9X9"/>